<keyword evidence="3" id="KW-1185">Reference proteome</keyword>
<dbReference type="STRING" id="521674.Plim_2142"/>
<proteinExistence type="predicted"/>
<protein>
    <submittedName>
        <fullName evidence="2">Helix-turn-helix domain protein</fullName>
    </submittedName>
</protein>
<dbReference type="OrthoDB" id="769934at2"/>
<dbReference type="GO" id="GO:0003677">
    <property type="term" value="F:DNA binding"/>
    <property type="evidence" value="ECO:0007669"/>
    <property type="project" value="InterPro"/>
</dbReference>
<accession>D5SMR4</accession>
<feature type="domain" description="HTH cro/C1-type" evidence="1">
    <location>
        <begin position="14"/>
        <end position="68"/>
    </location>
</feature>
<dbReference type="InterPro" id="IPR010982">
    <property type="entry name" value="Lambda_DNA-bd_dom_sf"/>
</dbReference>
<dbReference type="SMART" id="SM00530">
    <property type="entry name" value="HTH_XRE"/>
    <property type="match status" value="1"/>
</dbReference>
<reference evidence="2 3" key="1">
    <citation type="journal article" date="2010" name="Stand. Genomic Sci.">
        <title>Complete genome sequence of Planctomyces limnophilus type strain (Mu 290).</title>
        <authorList>
            <person name="Labutti K."/>
            <person name="Sikorski J."/>
            <person name="Schneider S."/>
            <person name="Nolan M."/>
            <person name="Lucas S."/>
            <person name="Glavina Del Rio T."/>
            <person name="Tice H."/>
            <person name="Cheng J.F."/>
            <person name="Goodwin L."/>
            <person name="Pitluck S."/>
            <person name="Liolios K."/>
            <person name="Ivanova N."/>
            <person name="Mavromatis K."/>
            <person name="Mikhailova N."/>
            <person name="Pati A."/>
            <person name="Chen A."/>
            <person name="Palaniappan K."/>
            <person name="Land M."/>
            <person name="Hauser L."/>
            <person name="Chang Y.J."/>
            <person name="Jeffries C.D."/>
            <person name="Tindall B.J."/>
            <person name="Rohde M."/>
            <person name="Goker M."/>
            <person name="Woyke T."/>
            <person name="Bristow J."/>
            <person name="Eisen J.A."/>
            <person name="Markowitz V."/>
            <person name="Hugenholtz P."/>
            <person name="Kyrpides N.C."/>
            <person name="Klenk H.P."/>
            <person name="Lapidus A."/>
        </authorList>
    </citation>
    <scope>NUCLEOTIDE SEQUENCE [LARGE SCALE GENOMIC DNA]</scope>
    <source>
        <strain evidence="3">ATCC 43296 / DSM 3776 / IFAM 1008 / 290</strain>
    </source>
</reference>
<gene>
    <name evidence="2" type="ordered locus">Plim_2142</name>
</gene>
<sequence>MKPSELPEVFQENLRAARLRSGLSQRRLAMLVECSPNSIVEWETGKASPSLNSVHRLGKALGISSELLLVKFCSEPVQLKPQQNQSSSGKSEKIPA</sequence>
<dbReference type="RefSeq" id="WP_013110400.1">
    <property type="nucleotide sequence ID" value="NC_014148.1"/>
</dbReference>
<dbReference type="AlphaFoldDB" id="D5SMR4"/>
<dbReference type="Pfam" id="PF13560">
    <property type="entry name" value="HTH_31"/>
    <property type="match status" value="1"/>
</dbReference>
<dbReference type="InterPro" id="IPR001387">
    <property type="entry name" value="Cro/C1-type_HTH"/>
</dbReference>
<dbReference type="HOGENOM" id="CLU_2555355_0_0_0"/>
<dbReference type="EMBL" id="CP001744">
    <property type="protein sequence ID" value="ADG67969.1"/>
    <property type="molecule type" value="Genomic_DNA"/>
</dbReference>
<evidence type="ECO:0000313" key="2">
    <source>
        <dbReference type="EMBL" id="ADG67969.1"/>
    </source>
</evidence>
<organism evidence="2 3">
    <name type="scientific">Planctopirus limnophila (strain ATCC 43296 / DSM 3776 / IFAM 1008 / Mu 290)</name>
    <name type="common">Planctomyces limnophilus</name>
    <dbReference type="NCBI Taxonomy" id="521674"/>
    <lineage>
        <taxon>Bacteria</taxon>
        <taxon>Pseudomonadati</taxon>
        <taxon>Planctomycetota</taxon>
        <taxon>Planctomycetia</taxon>
        <taxon>Planctomycetales</taxon>
        <taxon>Planctomycetaceae</taxon>
        <taxon>Planctopirus</taxon>
    </lineage>
</organism>
<evidence type="ECO:0000259" key="1">
    <source>
        <dbReference type="PROSITE" id="PS50943"/>
    </source>
</evidence>
<dbReference type="Proteomes" id="UP000002220">
    <property type="component" value="Chromosome"/>
</dbReference>
<name>D5SMR4_PLAL2</name>
<evidence type="ECO:0000313" key="3">
    <source>
        <dbReference type="Proteomes" id="UP000002220"/>
    </source>
</evidence>
<dbReference type="PROSITE" id="PS50943">
    <property type="entry name" value="HTH_CROC1"/>
    <property type="match status" value="1"/>
</dbReference>
<dbReference type="KEGG" id="plm:Plim_2142"/>
<dbReference type="Gene3D" id="1.10.260.40">
    <property type="entry name" value="lambda repressor-like DNA-binding domains"/>
    <property type="match status" value="1"/>
</dbReference>
<dbReference type="CDD" id="cd00093">
    <property type="entry name" value="HTH_XRE"/>
    <property type="match status" value="1"/>
</dbReference>
<dbReference type="SUPFAM" id="SSF47413">
    <property type="entry name" value="lambda repressor-like DNA-binding domains"/>
    <property type="match status" value="1"/>
</dbReference>